<keyword evidence="9 10" id="KW-0511">Multifunctional enzyme</keyword>
<dbReference type="NCBIfam" id="TIGR03197">
    <property type="entry name" value="MnmC_Cterm"/>
    <property type="match status" value="1"/>
</dbReference>
<comment type="catalytic activity">
    <reaction evidence="10">
        <text>5-aminomethyl-2-thiouridine(34) in tRNA + S-adenosyl-L-methionine = 5-methylaminomethyl-2-thiouridine(34) in tRNA + S-adenosyl-L-homocysteine + H(+)</text>
        <dbReference type="Rhea" id="RHEA:19569"/>
        <dbReference type="Rhea" id="RHEA-COMP:10195"/>
        <dbReference type="Rhea" id="RHEA-COMP:10197"/>
        <dbReference type="ChEBI" id="CHEBI:15378"/>
        <dbReference type="ChEBI" id="CHEBI:57856"/>
        <dbReference type="ChEBI" id="CHEBI:59789"/>
        <dbReference type="ChEBI" id="CHEBI:74454"/>
        <dbReference type="ChEBI" id="CHEBI:74455"/>
        <dbReference type="EC" id="2.1.1.61"/>
    </reaction>
</comment>
<dbReference type="Pfam" id="PF05430">
    <property type="entry name" value="Methyltransf_30"/>
    <property type="match status" value="1"/>
</dbReference>
<dbReference type="Gene3D" id="3.40.50.150">
    <property type="entry name" value="Vaccinia Virus protein VP39"/>
    <property type="match status" value="1"/>
</dbReference>
<evidence type="ECO:0000256" key="5">
    <source>
        <dbReference type="ARBA" id="ARBA00022691"/>
    </source>
</evidence>
<dbReference type="Pfam" id="PF01266">
    <property type="entry name" value="DAO"/>
    <property type="match status" value="1"/>
</dbReference>
<dbReference type="PANTHER" id="PTHR13847">
    <property type="entry name" value="SARCOSINE DEHYDROGENASE-RELATED"/>
    <property type="match status" value="1"/>
</dbReference>
<dbReference type="InterPro" id="IPR029063">
    <property type="entry name" value="SAM-dependent_MTases_sf"/>
</dbReference>
<dbReference type="SUPFAM" id="SSF51905">
    <property type="entry name" value="FAD/NAD(P)-binding domain"/>
    <property type="match status" value="1"/>
</dbReference>
<evidence type="ECO:0000256" key="9">
    <source>
        <dbReference type="ARBA" id="ARBA00023268"/>
    </source>
</evidence>
<feature type="domain" description="FAD dependent oxidoreductase" evidence="12">
    <location>
        <begin position="273"/>
        <end position="625"/>
    </location>
</feature>
<comment type="cofactor">
    <cofactor evidence="10">
        <name>FAD</name>
        <dbReference type="ChEBI" id="CHEBI:57692"/>
    </cofactor>
</comment>
<keyword evidence="5 10" id="KW-0949">S-adenosyl-L-methionine</keyword>
<feature type="region of interest" description="FAD-dependent cmnm(5)s(2)U34 oxidoreductase" evidence="10">
    <location>
        <begin position="276"/>
        <end position="663"/>
    </location>
</feature>
<comment type="subcellular location">
    <subcellularLocation>
        <location evidence="10">Cytoplasm</location>
    </subcellularLocation>
</comment>
<evidence type="ECO:0000256" key="11">
    <source>
        <dbReference type="SAM" id="MobiDB-lite"/>
    </source>
</evidence>
<dbReference type="InterPro" id="IPR023032">
    <property type="entry name" value="tRNA_MAMT_biosynth_bifunc_MnmC"/>
</dbReference>
<keyword evidence="7 10" id="KW-0274">FAD</keyword>
<comment type="similarity">
    <text evidence="10">In the N-terminal section; belongs to the methyltransferase superfamily. tRNA (mnm(5)s(2)U34)-methyltransferase family.</text>
</comment>
<evidence type="ECO:0000256" key="2">
    <source>
        <dbReference type="ARBA" id="ARBA00022603"/>
    </source>
</evidence>
<dbReference type="Proteomes" id="UP001596492">
    <property type="component" value="Unassembled WGS sequence"/>
</dbReference>
<protein>
    <recommendedName>
        <fullName evidence="10">tRNA 5-methylaminomethyl-2-thiouridine biosynthesis bifunctional protein MnmC</fullName>
        <shortName evidence="10">tRNA mnm(5)s(2)U biosynthesis bifunctional protein</shortName>
    </recommendedName>
    <domain>
        <recommendedName>
            <fullName evidence="10">tRNA (mnm(5)s(2)U34)-methyltransferase</fullName>
            <ecNumber evidence="10">2.1.1.61</ecNumber>
        </recommendedName>
    </domain>
    <domain>
        <recommendedName>
            <fullName evidence="10">FAD-dependent cmnm(5)s(2)U34 oxidoreductase</fullName>
            <ecNumber evidence="10">1.5.-.-</ecNumber>
        </recommendedName>
    </domain>
</protein>
<reference evidence="15" key="1">
    <citation type="journal article" date="2019" name="Int. J. Syst. Evol. Microbiol.">
        <title>The Global Catalogue of Microorganisms (GCM) 10K type strain sequencing project: providing services to taxonomists for standard genome sequencing and annotation.</title>
        <authorList>
            <consortium name="The Broad Institute Genomics Platform"/>
            <consortium name="The Broad Institute Genome Sequencing Center for Infectious Disease"/>
            <person name="Wu L."/>
            <person name="Ma J."/>
        </authorList>
    </citation>
    <scope>NUCLEOTIDE SEQUENCE [LARGE SCALE GENOMIC DNA]</scope>
    <source>
        <strain evidence="15">CCUG 51308</strain>
    </source>
</reference>
<dbReference type="EMBL" id="JBHTBR010000005">
    <property type="protein sequence ID" value="MFC7292542.1"/>
    <property type="molecule type" value="Genomic_DNA"/>
</dbReference>
<comment type="function">
    <text evidence="10">Catalyzes the last two steps in the biosynthesis of 5-methylaminomethyl-2-thiouridine (mnm(5)s(2)U) at the wobble position (U34) in tRNA. Catalyzes the FAD-dependent demodification of cmnm(5)s(2)U34 to nm(5)s(2)U34, followed by the transfer of a methyl group from S-adenosyl-L-methionine to nm(5)s(2)U34, to form mnm(5)s(2)U34.</text>
</comment>
<accession>A0ABW2INR8</accession>
<evidence type="ECO:0000256" key="7">
    <source>
        <dbReference type="ARBA" id="ARBA00022827"/>
    </source>
</evidence>
<feature type="region of interest" description="tRNA (mnm(5)s(2)U34)-methyltransferase" evidence="10">
    <location>
        <begin position="1"/>
        <end position="249"/>
    </location>
</feature>
<dbReference type="InterPro" id="IPR036188">
    <property type="entry name" value="FAD/NAD-bd_sf"/>
</dbReference>
<evidence type="ECO:0000259" key="12">
    <source>
        <dbReference type="Pfam" id="PF01266"/>
    </source>
</evidence>
<dbReference type="Gene3D" id="3.30.9.10">
    <property type="entry name" value="D-Amino Acid Oxidase, subunit A, domain 2"/>
    <property type="match status" value="1"/>
</dbReference>
<keyword evidence="1 10" id="KW-0963">Cytoplasm</keyword>
<evidence type="ECO:0000256" key="8">
    <source>
        <dbReference type="ARBA" id="ARBA00023002"/>
    </source>
</evidence>
<keyword evidence="15" id="KW-1185">Reference proteome</keyword>
<dbReference type="RefSeq" id="WP_382168052.1">
    <property type="nucleotide sequence ID" value="NZ_JBHTBR010000005.1"/>
</dbReference>
<proteinExistence type="inferred from homology"/>
<evidence type="ECO:0000256" key="6">
    <source>
        <dbReference type="ARBA" id="ARBA00022694"/>
    </source>
</evidence>
<comment type="similarity">
    <text evidence="10">In the C-terminal section; belongs to the DAO family.</text>
</comment>
<feature type="region of interest" description="Disordered" evidence="11">
    <location>
        <begin position="1"/>
        <end position="25"/>
    </location>
</feature>
<evidence type="ECO:0000256" key="1">
    <source>
        <dbReference type="ARBA" id="ARBA00022490"/>
    </source>
</evidence>
<keyword evidence="2 10" id="KW-0489">Methyltransferase</keyword>
<evidence type="ECO:0000259" key="13">
    <source>
        <dbReference type="Pfam" id="PF05430"/>
    </source>
</evidence>
<evidence type="ECO:0000256" key="10">
    <source>
        <dbReference type="HAMAP-Rule" id="MF_01102"/>
    </source>
</evidence>
<gene>
    <name evidence="14" type="primary">mnmD</name>
    <name evidence="10" type="synonym">mnmC</name>
    <name evidence="14" type="ORF">ACFQS8_13000</name>
</gene>
<feature type="compositionally biased region" description="Polar residues" evidence="11">
    <location>
        <begin position="1"/>
        <end position="11"/>
    </location>
</feature>
<dbReference type="InterPro" id="IPR006076">
    <property type="entry name" value="FAD-dep_OxRdtase"/>
</dbReference>
<feature type="domain" description="MnmC-like methyltransferase" evidence="13">
    <location>
        <begin position="128"/>
        <end position="247"/>
    </location>
</feature>
<dbReference type="NCBIfam" id="NF033855">
    <property type="entry name" value="tRNA_MNMC2"/>
    <property type="match status" value="1"/>
</dbReference>
<evidence type="ECO:0000313" key="14">
    <source>
        <dbReference type="EMBL" id="MFC7292542.1"/>
    </source>
</evidence>
<comment type="caution">
    <text evidence="14">The sequence shown here is derived from an EMBL/GenBank/DDBJ whole genome shotgun (WGS) entry which is preliminary data.</text>
</comment>
<dbReference type="InterPro" id="IPR008471">
    <property type="entry name" value="MnmC-like_methylTransf"/>
</dbReference>
<dbReference type="EC" id="2.1.1.61" evidence="10"/>
<dbReference type="InterPro" id="IPR017610">
    <property type="entry name" value="tRNA_S-uridine_synth_MnmC_C"/>
</dbReference>
<keyword evidence="6 10" id="KW-0819">tRNA processing</keyword>
<organism evidence="14 15">
    <name type="scientific">Hirschia litorea</name>
    <dbReference type="NCBI Taxonomy" id="1199156"/>
    <lineage>
        <taxon>Bacteria</taxon>
        <taxon>Pseudomonadati</taxon>
        <taxon>Pseudomonadota</taxon>
        <taxon>Alphaproteobacteria</taxon>
        <taxon>Hyphomonadales</taxon>
        <taxon>Hyphomonadaceae</taxon>
        <taxon>Hirschia</taxon>
    </lineage>
</organism>
<dbReference type="HAMAP" id="MF_01102">
    <property type="entry name" value="MnmC"/>
    <property type="match status" value="1"/>
</dbReference>
<evidence type="ECO:0000313" key="15">
    <source>
        <dbReference type="Proteomes" id="UP001596492"/>
    </source>
</evidence>
<dbReference type="Gene3D" id="3.50.50.60">
    <property type="entry name" value="FAD/NAD(P)-binding domain"/>
    <property type="match status" value="1"/>
</dbReference>
<keyword evidence="8 10" id="KW-0560">Oxidoreductase</keyword>
<keyword evidence="3 10" id="KW-0285">Flavoprotein</keyword>
<dbReference type="PANTHER" id="PTHR13847:SF283">
    <property type="entry name" value="TRNA 5-METHYLAMINOMETHYL-2-THIOURIDINE BIOSYNTHESIS BIFUNCTIONAL PROTEIN MNMC"/>
    <property type="match status" value="1"/>
</dbReference>
<sequence>MSKDTIPTQSRLPPRPDLEWGNDGVPRDQINDDVYFSIHNGLEETREVFFRACGLPQRWEAMEQGIKGKKNTFTIGELGFGTGLNIAALMQLWKMHRPNPNARLEVVSFEGRLMRREDAQAALSAWPELAAETEVLLGVWPRRARGVQRVCLGSGMSLTLIQDEVGCGLQQACFKADAWFLDGFSPAKNPDMWSAEVMQQIADHSAPHCVVGTYTVAGHVRRGLAAGGFEVSKQPGFGTKRERMQAIYPTVSEADVYSDPLLLRTVNECPRSVIVIGAGIMGACIGQAFHVRGCDVTVLDKGRDIHEGASANPLGLVAPRLDGADTAQARLLIDAYVSAIGFYARLGVGAWPVDTVHSSNSAEEIMRHARIKDDPPLDADLLGVLEDNEGQAGLIYRSSMAVSPVDVRAKLLEDVNIVWGTDVTSVGGGDGEQTSVQGVRDGRAFEYKADIVIIAAGMGVNHLFGGDGLLVRGRGGQLECAPYAGEDFARSKGHYVVGANGKIVFGATYQDSEGEAPDVSLASREENMRALDMLAPELKTAAMMDALESATAVRAATSDQLPFAGRLPEFDAYRAHYGEDLRTGRALKIAEGATLKALYQQGVYAAGGLGSRGLTWAPFLAQILVADAFGGPVPTGADSRELIAPARFFMRQLKREKPKKDEG</sequence>
<name>A0ABW2INR8_9PROT</name>
<dbReference type="InterPro" id="IPR047785">
    <property type="entry name" value="tRNA_MNMC2"/>
</dbReference>
<keyword evidence="4 10" id="KW-0808">Transferase</keyword>
<evidence type="ECO:0000256" key="3">
    <source>
        <dbReference type="ARBA" id="ARBA00022630"/>
    </source>
</evidence>
<evidence type="ECO:0000256" key="4">
    <source>
        <dbReference type="ARBA" id="ARBA00022679"/>
    </source>
</evidence>
<dbReference type="EC" id="1.5.-.-" evidence="10"/>